<keyword evidence="6 8" id="KW-1133">Transmembrane helix</keyword>
<evidence type="ECO:0000256" key="6">
    <source>
        <dbReference type="ARBA" id="ARBA00022989"/>
    </source>
</evidence>
<feature type="transmembrane region" description="Helical" evidence="8">
    <location>
        <begin position="89"/>
        <end position="105"/>
    </location>
</feature>
<evidence type="ECO:0000256" key="5">
    <source>
        <dbReference type="ARBA" id="ARBA00022960"/>
    </source>
</evidence>
<dbReference type="InterPro" id="IPR007227">
    <property type="entry name" value="Cell_shape_determining_MreD"/>
</dbReference>
<dbReference type="GO" id="GO:0005886">
    <property type="term" value="C:plasma membrane"/>
    <property type="evidence" value="ECO:0007669"/>
    <property type="project" value="UniProtKB-SubCell"/>
</dbReference>
<dbReference type="Proteomes" id="UP000236447">
    <property type="component" value="Chromosome"/>
</dbReference>
<evidence type="ECO:0000256" key="4">
    <source>
        <dbReference type="ARBA" id="ARBA00022692"/>
    </source>
</evidence>
<keyword evidence="7 8" id="KW-0472">Membrane</keyword>
<evidence type="ECO:0000256" key="1">
    <source>
        <dbReference type="ARBA" id="ARBA00004651"/>
    </source>
</evidence>
<comment type="similarity">
    <text evidence="2">Belongs to the MreD family.</text>
</comment>
<comment type="subcellular location">
    <subcellularLocation>
        <location evidence="1">Cell membrane</location>
        <topology evidence="1">Multi-pass membrane protein</topology>
    </subcellularLocation>
</comment>
<proteinExistence type="inferred from homology"/>
<dbReference type="AlphaFoldDB" id="A0A2I7KBQ2"/>
<protein>
    <submittedName>
        <fullName evidence="9">Rod shape-determining protein MreD</fullName>
    </submittedName>
</protein>
<evidence type="ECO:0000256" key="2">
    <source>
        <dbReference type="ARBA" id="ARBA00007776"/>
    </source>
</evidence>
<keyword evidence="4 8" id="KW-0812">Transmembrane</keyword>
<reference evidence="9 10" key="1">
    <citation type="journal article" date="2017" name="Front. Microbiol.">
        <title>Phaeobacter piscinae sp. nov., a species of the Roseobacter group and potential aquaculture probiont.</title>
        <authorList>
            <person name="Sonnenschein E.C."/>
            <person name="Phippen C.B.W."/>
            <person name="Nielsen K.F."/>
            <person name="Mateiu R.V."/>
            <person name="Melchiorsen J."/>
            <person name="Gram L."/>
            <person name="Overmann J."/>
            <person name="Freese H.M."/>
        </authorList>
    </citation>
    <scope>NUCLEOTIDE SEQUENCE [LARGE SCALE GENOMIC DNA]</scope>
    <source>
        <strain evidence="9 10">P88</strain>
    </source>
</reference>
<dbReference type="NCBIfam" id="TIGR03426">
    <property type="entry name" value="shape_MreD"/>
    <property type="match status" value="1"/>
</dbReference>
<feature type="transmembrane region" description="Helical" evidence="8">
    <location>
        <begin position="18"/>
        <end position="37"/>
    </location>
</feature>
<name>A0A2I7KBQ2_9RHOB</name>
<reference evidence="9 10" key="2">
    <citation type="journal article" date="2017" name="Genome Biol. Evol.">
        <title>Trajectories and Drivers of Genome Evolution in Surface-Associated Marine Phaeobacter.</title>
        <authorList>
            <person name="Freese H.M."/>
            <person name="Sikorski J."/>
            <person name="Bunk B."/>
            <person name="Scheuner C."/>
            <person name="Meier-Kolthoff J.P."/>
            <person name="Sproer C."/>
            <person name="Gram L."/>
            <person name="Overmann J."/>
        </authorList>
    </citation>
    <scope>NUCLEOTIDE SEQUENCE [LARGE SCALE GENOMIC DNA]</scope>
    <source>
        <strain evidence="9 10">P88</strain>
    </source>
</reference>
<evidence type="ECO:0000256" key="3">
    <source>
        <dbReference type="ARBA" id="ARBA00022475"/>
    </source>
</evidence>
<keyword evidence="5" id="KW-0133">Cell shape</keyword>
<feature type="transmembrane region" description="Helical" evidence="8">
    <location>
        <begin position="117"/>
        <end position="138"/>
    </location>
</feature>
<evidence type="ECO:0000256" key="7">
    <source>
        <dbReference type="ARBA" id="ARBA00023136"/>
    </source>
</evidence>
<dbReference type="GO" id="GO:0008360">
    <property type="term" value="P:regulation of cell shape"/>
    <property type="evidence" value="ECO:0007669"/>
    <property type="project" value="UniProtKB-KW"/>
</dbReference>
<dbReference type="EMBL" id="CP010725">
    <property type="protein sequence ID" value="AUR00035.1"/>
    <property type="molecule type" value="Genomic_DNA"/>
</dbReference>
<keyword evidence="3" id="KW-1003">Cell membrane</keyword>
<evidence type="ECO:0000313" key="9">
    <source>
        <dbReference type="EMBL" id="AUR00035.1"/>
    </source>
</evidence>
<evidence type="ECO:0000313" key="10">
    <source>
        <dbReference type="Proteomes" id="UP000236447"/>
    </source>
</evidence>
<evidence type="ECO:0000256" key="8">
    <source>
        <dbReference type="SAM" id="Phobius"/>
    </source>
</evidence>
<gene>
    <name evidence="9" type="ORF">PhaeoP88_02691</name>
</gene>
<sequence>MRPQRGPQMANNAPARIWIMRAAFPALALVIMFFHLLPLDTLPSRWAPPDLLLALVMAWSMRRPDYVPTVLIALTFLLADLLFQRPPGLMALLVVLACSFLKSQVQPHRETAFIGEWVTVAITITGVTLLNRLILAVLGVVQPSLGLILIQMVATLLIYPLVALASQSLLGVRKLSPAEAEALGSR</sequence>
<organism evidence="9 10">
    <name type="scientific">Phaeobacter inhibens</name>
    <dbReference type="NCBI Taxonomy" id="221822"/>
    <lineage>
        <taxon>Bacteria</taxon>
        <taxon>Pseudomonadati</taxon>
        <taxon>Pseudomonadota</taxon>
        <taxon>Alphaproteobacteria</taxon>
        <taxon>Rhodobacterales</taxon>
        <taxon>Roseobacteraceae</taxon>
        <taxon>Phaeobacter</taxon>
    </lineage>
</organism>
<feature type="transmembrane region" description="Helical" evidence="8">
    <location>
        <begin position="144"/>
        <end position="165"/>
    </location>
</feature>
<accession>A0A2I7KBQ2</accession>